<dbReference type="InterPro" id="IPR002372">
    <property type="entry name" value="PQQ_rpt_dom"/>
</dbReference>
<gene>
    <name evidence="6" type="ORF">D2T29_13035</name>
</gene>
<feature type="domain" description="Pyrrolo-quinoline quinone repeat" evidence="5">
    <location>
        <begin position="169"/>
        <end position="790"/>
    </location>
</feature>
<feature type="transmembrane region" description="Helical" evidence="4">
    <location>
        <begin position="121"/>
        <end position="140"/>
    </location>
</feature>
<dbReference type="SMART" id="SM00564">
    <property type="entry name" value="PQQ"/>
    <property type="match status" value="6"/>
</dbReference>
<dbReference type="PANTHER" id="PTHR32303:SF4">
    <property type="entry name" value="QUINOPROTEIN GLUCOSE DEHYDROGENASE"/>
    <property type="match status" value="1"/>
</dbReference>
<dbReference type="GO" id="GO:0016020">
    <property type="term" value="C:membrane"/>
    <property type="evidence" value="ECO:0007669"/>
    <property type="project" value="InterPro"/>
</dbReference>
<evidence type="ECO:0000313" key="6">
    <source>
        <dbReference type="EMBL" id="RWR30207.1"/>
    </source>
</evidence>
<evidence type="ECO:0000259" key="5">
    <source>
        <dbReference type="Pfam" id="PF01011"/>
    </source>
</evidence>
<accession>A0A443KBK7</accession>
<evidence type="ECO:0000256" key="2">
    <source>
        <dbReference type="ARBA" id="ARBA00008156"/>
    </source>
</evidence>
<dbReference type="EC" id="1.1.-.-" evidence="6"/>
<dbReference type="RefSeq" id="WP_128232795.1">
    <property type="nucleotide sequence ID" value="NZ_SAUY01000016.1"/>
</dbReference>
<organism evidence="6 7">
    <name type="scientific">Paenirhodobacter populi</name>
    <dbReference type="NCBI Taxonomy" id="2306993"/>
    <lineage>
        <taxon>Bacteria</taxon>
        <taxon>Pseudomonadati</taxon>
        <taxon>Pseudomonadota</taxon>
        <taxon>Alphaproteobacteria</taxon>
        <taxon>Rhodobacterales</taxon>
        <taxon>Rhodobacter group</taxon>
        <taxon>Paenirhodobacter</taxon>
    </lineage>
</organism>
<dbReference type="EMBL" id="SAUY01000016">
    <property type="protein sequence ID" value="RWR30207.1"/>
    <property type="molecule type" value="Genomic_DNA"/>
</dbReference>
<dbReference type="Pfam" id="PF01011">
    <property type="entry name" value="PQQ"/>
    <property type="match status" value="1"/>
</dbReference>
<dbReference type="Proteomes" id="UP000284451">
    <property type="component" value="Unassembled WGS sequence"/>
</dbReference>
<dbReference type="InterPro" id="IPR017511">
    <property type="entry name" value="PQQ_mDH"/>
</dbReference>
<dbReference type="InterPro" id="IPR018391">
    <property type="entry name" value="PQQ_b-propeller_rpt"/>
</dbReference>
<dbReference type="PANTHER" id="PTHR32303">
    <property type="entry name" value="QUINOPROTEIN ALCOHOL DEHYDROGENASE (CYTOCHROME C)"/>
    <property type="match status" value="1"/>
</dbReference>
<comment type="similarity">
    <text evidence="2">Belongs to the bacterial PQQ dehydrogenase family.</text>
</comment>
<dbReference type="GO" id="GO:0008876">
    <property type="term" value="F:quinoprotein glucose dehydrogenase activity"/>
    <property type="evidence" value="ECO:0007669"/>
    <property type="project" value="TreeGrafter"/>
</dbReference>
<dbReference type="InterPro" id="IPR011047">
    <property type="entry name" value="Quinoprotein_ADH-like_sf"/>
</dbReference>
<dbReference type="CDD" id="cd10280">
    <property type="entry name" value="PQQ_mGDH"/>
    <property type="match status" value="1"/>
</dbReference>
<keyword evidence="4" id="KW-0812">Transmembrane</keyword>
<dbReference type="NCBIfam" id="TIGR03074">
    <property type="entry name" value="PQQ_membr_DH"/>
    <property type="match status" value="1"/>
</dbReference>
<evidence type="ECO:0000256" key="1">
    <source>
        <dbReference type="ARBA" id="ARBA00001931"/>
    </source>
</evidence>
<comment type="caution">
    <text evidence="6">The sequence shown here is derived from an EMBL/GenBank/DDBJ whole genome shotgun (WGS) entry which is preliminary data.</text>
</comment>
<evidence type="ECO:0000313" key="7">
    <source>
        <dbReference type="Proteomes" id="UP000284451"/>
    </source>
</evidence>
<keyword evidence="4" id="KW-1133">Transmembrane helix</keyword>
<reference evidence="6 7" key="2">
    <citation type="submission" date="2019-01" db="EMBL/GenBank/DDBJ databases">
        <authorList>
            <person name="Li Y."/>
        </authorList>
    </citation>
    <scope>NUCLEOTIDE SEQUENCE [LARGE SCALE GENOMIC DNA]</scope>
    <source>
        <strain evidence="6 7">07D10-4-3</strain>
    </source>
</reference>
<sequence length="821" mass="88532">MKPWVRWVISGLGIVVALLGLALALGGVKLISLGGSWFYLLAGLAMIATGWFVFRLRAPALWVALGLLVVSGLWSYWEVGTDFWQTVPRVIVFLFIALGAAIVSPVLVGKSGKPALRWQPAAALSVVLAVALVALFANMFRPHPTVIADAGAKAAVIKADAGQDSGNDWPAYGRNTEGNRFAQFDQINRDNVKDLQVAWTYHTGDLAVDGKEYQVTPIKIDDTMYLCTPSNIVIALDPTTGAERWRFDPEVKDNFGNQNWKRCRGVAYIDLDQTPPPSWRVTPAADQTGTDGTAPVTPVAPAPGIAAAICHKRIVTTTVDARVFTLDAETGALCPDFGDGGYVDLLKGLGPTAEGSYYLTSAPLVAEGIVMIGGKLNDNLTVGEASGVVRGYDVASGDLVWAWDPSRGATDSSPLPEGEIYKPETPNFWGTAAYDPELGLAFFPTGNQTPDFWTGNRHPYSDEYNDAVVAVDVKTGQERWHFRTANIDQFDYDVSSQPILYDLPKADGTTVPVLIQLTKRGQIFVLDRRTGEPVVPVVQQPVATDAMPGMNVAPTQPHSAISVGTTPFKESDMWGATIFDQLYCRIQFKDMRWEGEFTPLSDQKRTLIYPGYYGGFNWGGGAIDASTGTLIVNDIRMAQWGRFIKQDAAEKIGLEATTEGEYSTQTGTPWGVERSMFISPLGVPCFKPPFGTMTAIDLNSGKTKWQVPVGSIQDAPVHGIVPGVRIPLGMPTMGGPLVTGGGLTFFHGSLDYYVRAFDNDSGEELWRGRLPVGGQGAPMSYIGEDGKQYIVVVAGGATRTGTNDNRGDDVIAYTLPGNVGQ</sequence>
<protein>
    <submittedName>
        <fullName evidence="6">Membrane-bound PQQ-dependent dehydrogenase, glucose/quinate/shikimate family</fullName>
        <ecNumber evidence="6">1.1.-.-</ecNumber>
    </submittedName>
</protein>
<feature type="transmembrane region" description="Helical" evidence="4">
    <location>
        <begin position="89"/>
        <end position="109"/>
    </location>
</feature>
<name>A0A443KBK7_9RHOB</name>
<evidence type="ECO:0000256" key="3">
    <source>
        <dbReference type="ARBA" id="ARBA00023002"/>
    </source>
</evidence>
<dbReference type="Gene3D" id="2.140.10.10">
    <property type="entry name" value="Quinoprotein alcohol dehydrogenase-like superfamily"/>
    <property type="match status" value="2"/>
</dbReference>
<dbReference type="GO" id="GO:0048038">
    <property type="term" value="F:quinone binding"/>
    <property type="evidence" value="ECO:0007669"/>
    <property type="project" value="InterPro"/>
</dbReference>
<dbReference type="AlphaFoldDB" id="A0A443KBK7"/>
<dbReference type="SUPFAM" id="SSF50998">
    <property type="entry name" value="Quinoprotein alcohol dehydrogenase-like"/>
    <property type="match status" value="1"/>
</dbReference>
<reference evidence="6 7" key="1">
    <citation type="submission" date="2019-01" db="EMBL/GenBank/DDBJ databases">
        <title>Sinorhodobacter populi sp. nov. isolated from the symptomatic bark tissue of Populus euramericana canker.</title>
        <authorList>
            <person name="Xu G."/>
        </authorList>
    </citation>
    <scope>NUCLEOTIDE SEQUENCE [LARGE SCALE GENOMIC DNA]</scope>
    <source>
        <strain evidence="6 7">07D10-4-3</strain>
    </source>
</reference>
<feature type="transmembrane region" description="Helical" evidence="4">
    <location>
        <begin position="60"/>
        <end position="77"/>
    </location>
</feature>
<feature type="transmembrane region" description="Helical" evidence="4">
    <location>
        <begin position="34"/>
        <end position="53"/>
    </location>
</feature>
<keyword evidence="4" id="KW-0472">Membrane</keyword>
<keyword evidence="3 6" id="KW-0560">Oxidoreductase</keyword>
<proteinExistence type="inferred from homology"/>
<comment type="cofactor">
    <cofactor evidence="1">
        <name>pyrroloquinoline quinone</name>
        <dbReference type="ChEBI" id="CHEBI:58442"/>
    </cofactor>
</comment>
<evidence type="ECO:0000256" key="4">
    <source>
        <dbReference type="SAM" id="Phobius"/>
    </source>
</evidence>